<evidence type="ECO:0000313" key="14">
    <source>
        <dbReference type="Proteomes" id="UP000320475"/>
    </source>
</evidence>
<evidence type="ECO:0000313" key="13">
    <source>
        <dbReference type="Proteomes" id="UP000317494"/>
    </source>
</evidence>
<dbReference type="InterPro" id="IPR013784">
    <property type="entry name" value="Carb-bd-like_fold"/>
</dbReference>
<comment type="subcellular location">
    <subcellularLocation>
        <location evidence="1">Membrane</location>
        <topology evidence="1">Single-pass membrane protein</topology>
    </subcellularLocation>
</comment>
<dbReference type="STRING" id="286115.A0A507DGH4"/>
<dbReference type="EMBL" id="QEAN01000020">
    <property type="protein sequence ID" value="TPX53239.1"/>
    <property type="molecule type" value="Genomic_DNA"/>
</dbReference>
<dbReference type="OrthoDB" id="27095at2759"/>
<evidence type="ECO:0000256" key="7">
    <source>
        <dbReference type="SAM" id="MobiDB-lite"/>
    </source>
</evidence>
<keyword evidence="5 8" id="KW-1133">Transmembrane helix</keyword>
<evidence type="ECO:0000256" key="9">
    <source>
        <dbReference type="SAM" id="SignalP"/>
    </source>
</evidence>
<evidence type="ECO:0000313" key="11">
    <source>
        <dbReference type="EMBL" id="TPX50674.1"/>
    </source>
</evidence>
<dbReference type="Proteomes" id="UP000317494">
    <property type="component" value="Unassembled WGS sequence"/>
</dbReference>
<comment type="similarity">
    <text evidence="2">Belongs to the EMC7 family.</text>
</comment>
<dbReference type="PANTHER" id="PTHR13605">
    <property type="entry name" value="ER MEMBRANE PROTEIN COMPLEX SUBUNIT 7"/>
    <property type="match status" value="1"/>
</dbReference>
<keyword evidence="4 9" id="KW-0732">Signal</keyword>
<dbReference type="InterPro" id="IPR019008">
    <property type="entry name" value="Beta_sandwich_EMC7"/>
</dbReference>
<keyword evidence="3 8" id="KW-0812">Transmembrane</keyword>
<evidence type="ECO:0000256" key="4">
    <source>
        <dbReference type="ARBA" id="ARBA00022729"/>
    </source>
</evidence>
<dbReference type="SUPFAM" id="SSF49452">
    <property type="entry name" value="Starch-binding domain-like"/>
    <property type="match status" value="1"/>
</dbReference>
<organism evidence="11 14">
    <name type="scientific">Synchytrium endobioticum</name>
    <dbReference type="NCBI Taxonomy" id="286115"/>
    <lineage>
        <taxon>Eukaryota</taxon>
        <taxon>Fungi</taxon>
        <taxon>Fungi incertae sedis</taxon>
        <taxon>Chytridiomycota</taxon>
        <taxon>Chytridiomycota incertae sedis</taxon>
        <taxon>Chytridiomycetes</taxon>
        <taxon>Synchytriales</taxon>
        <taxon>Synchytriaceae</taxon>
        <taxon>Synchytrium</taxon>
    </lineage>
</organism>
<proteinExistence type="inferred from homology"/>
<evidence type="ECO:0000256" key="3">
    <source>
        <dbReference type="ARBA" id="ARBA00022692"/>
    </source>
</evidence>
<feature type="compositionally biased region" description="Low complexity" evidence="7">
    <location>
        <begin position="207"/>
        <end position="218"/>
    </location>
</feature>
<dbReference type="Gene3D" id="2.60.40.1120">
    <property type="entry name" value="Carboxypeptidase-like, regulatory domain"/>
    <property type="match status" value="1"/>
</dbReference>
<evidence type="ECO:0000313" key="12">
    <source>
        <dbReference type="EMBL" id="TPX53239.1"/>
    </source>
</evidence>
<dbReference type="Pfam" id="PF09430">
    <property type="entry name" value="EMC7_beta-sandw"/>
    <property type="match status" value="1"/>
</dbReference>
<keyword evidence="13" id="KW-1185">Reference proteome</keyword>
<dbReference type="GO" id="GO:0030246">
    <property type="term" value="F:carbohydrate binding"/>
    <property type="evidence" value="ECO:0007669"/>
    <property type="project" value="InterPro"/>
</dbReference>
<gene>
    <name evidence="11" type="ORF">SeLEV6574_g00767</name>
    <name evidence="12" type="ORF">SeMB42_g00909</name>
</gene>
<dbReference type="Proteomes" id="UP000320475">
    <property type="component" value="Unassembled WGS sequence"/>
</dbReference>
<evidence type="ECO:0000256" key="5">
    <source>
        <dbReference type="ARBA" id="ARBA00022989"/>
    </source>
</evidence>
<keyword evidence="6 8" id="KW-0472">Membrane</keyword>
<feature type="domain" description="ER membrane protein complex subunit 7 beta-sandwich" evidence="10">
    <location>
        <begin position="38"/>
        <end position="149"/>
    </location>
</feature>
<evidence type="ECO:0000256" key="8">
    <source>
        <dbReference type="SAM" id="Phobius"/>
    </source>
</evidence>
<dbReference type="VEuPathDB" id="FungiDB:SeMB42_g00909"/>
<dbReference type="EMBL" id="QEAM01000014">
    <property type="protein sequence ID" value="TPX50674.1"/>
    <property type="molecule type" value="Genomic_DNA"/>
</dbReference>
<evidence type="ECO:0000256" key="6">
    <source>
        <dbReference type="ARBA" id="ARBA00023136"/>
    </source>
</evidence>
<feature type="signal peptide" evidence="9">
    <location>
        <begin position="1"/>
        <end position="21"/>
    </location>
</feature>
<feature type="compositionally biased region" description="Low complexity" evidence="7">
    <location>
        <begin position="176"/>
        <end position="187"/>
    </location>
</feature>
<dbReference type="InterPro" id="IPR039163">
    <property type="entry name" value="EMC7"/>
</dbReference>
<evidence type="ECO:0000256" key="1">
    <source>
        <dbReference type="ARBA" id="ARBA00004167"/>
    </source>
</evidence>
<feature type="region of interest" description="Disordered" evidence="7">
    <location>
        <begin position="176"/>
        <end position="218"/>
    </location>
</feature>
<dbReference type="GO" id="GO:0072546">
    <property type="term" value="C:EMC complex"/>
    <property type="evidence" value="ECO:0007669"/>
    <property type="project" value="TreeGrafter"/>
</dbReference>
<comment type="caution">
    <text evidence="11">The sequence shown here is derived from an EMBL/GenBank/DDBJ whole genome shotgun (WGS) entry which is preliminary data.</text>
</comment>
<name>A0A507DGH4_9FUNG</name>
<evidence type="ECO:0000259" key="10">
    <source>
        <dbReference type="Pfam" id="PF09430"/>
    </source>
</evidence>
<feature type="transmembrane region" description="Helical" evidence="8">
    <location>
        <begin position="138"/>
        <end position="160"/>
    </location>
</feature>
<feature type="chain" id="PRO_5033463840" description="ER membrane protein complex subunit 7 beta-sandwich domain-containing protein" evidence="9">
    <location>
        <begin position="22"/>
        <end position="218"/>
    </location>
</feature>
<dbReference type="PANTHER" id="PTHR13605:SF4">
    <property type="entry name" value="ER MEMBRANE PROTEIN COMPLEX SUBUNIT 7"/>
    <property type="match status" value="1"/>
</dbReference>
<evidence type="ECO:0000256" key="2">
    <source>
        <dbReference type="ARBA" id="ARBA00008880"/>
    </source>
</evidence>
<accession>A0A507DGH4</accession>
<dbReference type="AlphaFoldDB" id="A0A507DGH4"/>
<sequence>MWRKILSLLAVVSISLTIVNGHETVQGIISSNPILPNISTLGPATRITLNQAQYSTYLQEDGSFSLENIPPGTYILTIDNLYYTFDRIRLDVAADSIHATLSNLGTSWKQMGPPVPYPLVLQARSRIEYFDKREGFNIWGFFANPMMLMSGATLLMIFVLPKIMGSLDPDMMKEIQGQPQPQMPQLPDISSSLANMITGAGRGGGSSPKKGGTSSSAK</sequence>
<reference evidence="13 14" key="1">
    <citation type="journal article" date="2019" name="Sci. Rep.">
        <title>Comparative genomics of chytrid fungi reveal insights into the obligate biotrophic and pathogenic lifestyle of Synchytrium endobioticum.</title>
        <authorList>
            <person name="van de Vossenberg B.T.L.H."/>
            <person name="Warris S."/>
            <person name="Nguyen H.D.T."/>
            <person name="van Gent-Pelzer M.P.E."/>
            <person name="Joly D.L."/>
            <person name="van de Geest H.C."/>
            <person name="Bonants P.J.M."/>
            <person name="Smith D.S."/>
            <person name="Levesque C.A."/>
            <person name="van der Lee T.A.J."/>
        </authorList>
    </citation>
    <scope>NUCLEOTIDE SEQUENCE [LARGE SCALE GENOMIC DNA]</scope>
    <source>
        <strain evidence="11 14">LEV6574</strain>
        <strain evidence="12 13">MB42</strain>
    </source>
</reference>
<protein>
    <recommendedName>
        <fullName evidence="10">ER membrane protein complex subunit 7 beta-sandwich domain-containing protein</fullName>
    </recommendedName>
</protein>